<evidence type="ECO:0000256" key="1">
    <source>
        <dbReference type="SAM" id="MobiDB-lite"/>
    </source>
</evidence>
<feature type="compositionally biased region" description="Low complexity" evidence="1">
    <location>
        <begin position="579"/>
        <end position="592"/>
    </location>
</feature>
<gene>
    <name evidence="3" type="ORF">ACFQ41_07425</name>
</gene>
<keyword evidence="2" id="KW-1133">Transmembrane helix</keyword>
<dbReference type="InterPro" id="IPR008979">
    <property type="entry name" value="Galactose-bd-like_sf"/>
</dbReference>
<feature type="region of interest" description="Disordered" evidence="1">
    <location>
        <begin position="569"/>
        <end position="652"/>
    </location>
</feature>
<feature type="compositionally biased region" description="Basic and acidic residues" evidence="1">
    <location>
        <begin position="593"/>
        <end position="609"/>
    </location>
</feature>
<feature type="transmembrane region" description="Helical" evidence="2">
    <location>
        <begin position="656"/>
        <end position="677"/>
    </location>
</feature>
<keyword evidence="4" id="KW-1185">Reference proteome</keyword>
<dbReference type="SUPFAM" id="SSF49299">
    <property type="entry name" value="PKD domain"/>
    <property type="match status" value="1"/>
</dbReference>
<evidence type="ECO:0000256" key="2">
    <source>
        <dbReference type="SAM" id="Phobius"/>
    </source>
</evidence>
<evidence type="ECO:0000313" key="4">
    <source>
        <dbReference type="Proteomes" id="UP001597199"/>
    </source>
</evidence>
<dbReference type="RefSeq" id="WP_204118307.1">
    <property type="nucleotide sequence ID" value="NZ_BOLV01000003.1"/>
</dbReference>
<feature type="compositionally biased region" description="Polar residues" evidence="1">
    <location>
        <begin position="626"/>
        <end position="650"/>
    </location>
</feature>
<dbReference type="EMBL" id="JBHTOA010000030">
    <property type="protein sequence ID" value="MFD1399137.1"/>
    <property type="molecule type" value="Genomic_DNA"/>
</dbReference>
<protein>
    <submittedName>
        <fullName evidence="3">LPXTG cell wall anchor domain-containing protein</fullName>
    </submittedName>
</protein>
<comment type="caution">
    <text evidence="3">The sequence shown here is derived from an EMBL/GenBank/DDBJ whole genome shotgun (WGS) entry which is preliminary data.</text>
</comment>
<dbReference type="Gene3D" id="2.60.120.260">
    <property type="entry name" value="Galactose-binding domain-like"/>
    <property type="match status" value="1"/>
</dbReference>
<organism evidence="3 4">
    <name type="scientific">Lacticaseibacillus suilingensis</name>
    <dbReference type="NCBI Taxonomy" id="2799577"/>
    <lineage>
        <taxon>Bacteria</taxon>
        <taxon>Bacillati</taxon>
        <taxon>Bacillota</taxon>
        <taxon>Bacilli</taxon>
        <taxon>Lactobacillales</taxon>
        <taxon>Lactobacillaceae</taxon>
        <taxon>Lacticaseibacillus</taxon>
    </lineage>
</organism>
<sequence length="681" mass="72724">MQNLIDFGGAVSIDGRGRLNKPYVSSEIYDYYRFQEGMTPAEIAKLYPAITTQATHLDGTTFYEGTTALNYWGAYSDSKITEIGTDYWLSMPAAKATATETFPGTISKTSDVSFSQLGTPLDTTLATRDKDGITVTAAKDQSSIKETAYDALYPKDTTTSRGGSQVALTGLVKPADGYFALKLKTNGQAKLLISSNNKPNLVYQTIALPDTHNEWITIAYPTKGGQANLDFFAVISKQNTKVTFNAGCYTDATALPVFSDNAQDVAMFTGKTLTQKLTATNATKLSLIDAPKGLTLAADGTMTYHATTAGTYPVILQATNQQRTITKTFTITVEDNRTQAYNNTTKTLTSGVYTTASLTKLNEAADHVKALLKSGDDAAFQTALQAYADAIKQAELLNPTLKDGSLNYAAYTDLAQANLLDKTGAIDSKQTFSTSNLVDDDPASYGGDWMTPAVLDFGADYRVTITGASFLARTGFPNRTQGANLYGSNDGKTWTKLTTATTKLDNQMQNVPIAETQQKAAYRYIKIQVDEPGPATDPAWPGIASFADIHLFGTRSEVNQGAAGLTVPALLDEPEAPATTDNKPQTGTTTPTTDDKTTTSVDSRFDHGKATTTTTNKGHATGATKPTAQSDKNTTSAAAKSKRSTNTLPKTGNHKAALLTGVGMLVVVLMAAGFSLYRKYA</sequence>
<dbReference type="SUPFAM" id="SSF49785">
    <property type="entry name" value="Galactose-binding domain-like"/>
    <property type="match status" value="1"/>
</dbReference>
<keyword evidence="2" id="KW-0472">Membrane</keyword>
<reference evidence="4" key="1">
    <citation type="journal article" date="2019" name="Int. J. Syst. Evol. Microbiol.">
        <title>The Global Catalogue of Microorganisms (GCM) 10K type strain sequencing project: providing services to taxonomists for standard genome sequencing and annotation.</title>
        <authorList>
            <consortium name="The Broad Institute Genomics Platform"/>
            <consortium name="The Broad Institute Genome Sequencing Center for Infectious Disease"/>
            <person name="Wu L."/>
            <person name="Ma J."/>
        </authorList>
    </citation>
    <scope>NUCLEOTIDE SEQUENCE [LARGE SCALE GENOMIC DNA]</scope>
    <source>
        <strain evidence="4">CCM 9110</strain>
    </source>
</reference>
<name>A0ABW4BF64_9LACO</name>
<accession>A0ABW4BF64</accession>
<feature type="compositionally biased region" description="Low complexity" evidence="1">
    <location>
        <begin position="610"/>
        <end position="625"/>
    </location>
</feature>
<dbReference type="Gene3D" id="2.60.40.10">
    <property type="entry name" value="Immunoglobulins"/>
    <property type="match status" value="1"/>
</dbReference>
<dbReference type="InterPro" id="IPR013783">
    <property type="entry name" value="Ig-like_fold"/>
</dbReference>
<dbReference type="Proteomes" id="UP001597199">
    <property type="component" value="Unassembled WGS sequence"/>
</dbReference>
<keyword evidence="2" id="KW-0812">Transmembrane</keyword>
<proteinExistence type="predicted"/>
<evidence type="ECO:0000313" key="3">
    <source>
        <dbReference type="EMBL" id="MFD1399137.1"/>
    </source>
</evidence>
<dbReference type="NCBIfam" id="TIGR01167">
    <property type="entry name" value="LPXTG_anchor"/>
    <property type="match status" value="1"/>
</dbReference>
<dbReference type="InterPro" id="IPR035986">
    <property type="entry name" value="PKD_dom_sf"/>
</dbReference>